<name>A0A9P7FRK2_9AGAR</name>
<dbReference type="AlphaFoldDB" id="A0A9P7FRK2"/>
<sequence length="201" mass="22098">MDEAPPYAAQSGISLAEPPSYSRAPESIHSYSLEIEGRKLLTLFVNGRTPRSVSPIPIFREGQPISGRIELDLKSPEVVKGVNIEVQGGMTLPGEDEVQFLELKQRLSVPTNASSNNANKKLSGKHSWAFDIQLPREVPVSWGAKTKGKATGREGKTYRLPPSFSERSGLVFVSYRLVATVKRGTFKVNRVYVRSASLAEK</sequence>
<feature type="region of interest" description="Disordered" evidence="1">
    <location>
        <begin position="1"/>
        <end position="24"/>
    </location>
</feature>
<evidence type="ECO:0000313" key="3">
    <source>
        <dbReference type="Proteomes" id="UP000717328"/>
    </source>
</evidence>
<dbReference type="Proteomes" id="UP000717328">
    <property type="component" value="Unassembled WGS sequence"/>
</dbReference>
<evidence type="ECO:0000313" key="2">
    <source>
        <dbReference type="EMBL" id="KAG5635975.1"/>
    </source>
</evidence>
<dbReference type="SUPFAM" id="SSF81296">
    <property type="entry name" value="E set domains"/>
    <property type="match status" value="1"/>
</dbReference>
<reference evidence="2" key="1">
    <citation type="submission" date="2021-02" db="EMBL/GenBank/DDBJ databases">
        <authorList>
            <person name="Nieuwenhuis M."/>
            <person name="Van De Peppel L.J.J."/>
        </authorList>
    </citation>
    <scope>NUCLEOTIDE SEQUENCE</scope>
    <source>
        <strain evidence="2">D49</strain>
    </source>
</reference>
<proteinExistence type="predicted"/>
<gene>
    <name evidence="2" type="ORF">H0H81_009521</name>
</gene>
<evidence type="ECO:0008006" key="4">
    <source>
        <dbReference type="Google" id="ProtNLM"/>
    </source>
</evidence>
<comment type="caution">
    <text evidence="2">The sequence shown here is derived from an EMBL/GenBank/DDBJ whole genome shotgun (WGS) entry which is preliminary data.</text>
</comment>
<dbReference type="EMBL" id="JABCKI010005994">
    <property type="protein sequence ID" value="KAG5635975.1"/>
    <property type="molecule type" value="Genomic_DNA"/>
</dbReference>
<dbReference type="OrthoDB" id="2333384at2759"/>
<dbReference type="InterPro" id="IPR014756">
    <property type="entry name" value="Ig_E-set"/>
</dbReference>
<reference evidence="2" key="2">
    <citation type="submission" date="2021-10" db="EMBL/GenBank/DDBJ databases">
        <title>Phylogenomics reveals ancestral predisposition of the termite-cultivated fungus Termitomyces towards a domesticated lifestyle.</title>
        <authorList>
            <person name="Auxier B."/>
            <person name="Grum-Grzhimaylo A."/>
            <person name="Cardenas M.E."/>
            <person name="Lodge J.D."/>
            <person name="Laessoe T."/>
            <person name="Pedersen O."/>
            <person name="Smith M.E."/>
            <person name="Kuyper T.W."/>
            <person name="Franco-Molano E.A."/>
            <person name="Baroni T.J."/>
            <person name="Aanen D.K."/>
        </authorList>
    </citation>
    <scope>NUCLEOTIDE SEQUENCE</scope>
    <source>
        <strain evidence="2">D49</strain>
    </source>
</reference>
<organism evidence="2 3">
    <name type="scientific">Sphagnurus paluster</name>
    <dbReference type="NCBI Taxonomy" id="117069"/>
    <lineage>
        <taxon>Eukaryota</taxon>
        <taxon>Fungi</taxon>
        <taxon>Dikarya</taxon>
        <taxon>Basidiomycota</taxon>
        <taxon>Agaricomycotina</taxon>
        <taxon>Agaricomycetes</taxon>
        <taxon>Agaricomycetidae</taxon>
        <taxon>Agaricales</taxon>
        <taxon>Tricholomatineae</taxon>
        <taxon>Lyophyllaceae</taxon>
        <taxon>Sphagnurus</taxon>
    </lineage>
</organism>
<evidence type="ECO:0000256" key="1">
    <source>
        <dbReference type="SAM" id="MobiDB-lite"/>
    </source>
</evidence>
<dbReference type="Gene3D" id="2.60.40.640">
    <property type="match status" value="1"/>
</dbReference>
<accession>A0A9P7FRK2</accession>
<dbReference type="InterPro" id="IPR014752">
    <property type="entry name" value="Arrestin-like_C"/>
</dbReference>
<keyword evidence="3" id="KW-1185">Reference proteome</keyword>
<protein>
    <recommendedName>
        <fullName evidence="4">Arrestin-like N-terminal domain-containing protein</fullName>
    </recommendedName>
</protein>